<dbReference type="PANTHER" id="PTHR43968">
    <property type="match status" value="1"/>
</dbReference>
<proteinExistence type="predicted"/>
<dbReference type="GO" id="GO:0005737">
    <property type="term" value="C:cytoplasm"/>
    <property type="evidence" value="ECO:0007669"/>
    <property type="project" value="TreeGrafter"/>
</dbReference>
<evidence type="ECO:0000259" key="2">
    <source>
        <dbReference type="PROSITE" id="PS50405"/>
    </source>
</evidence>
<name>A0A520RXW4_9GAMM</name>
<dbReference type="CDD" id="cd00570">
    <property type="entry name" value="GST_N_family"/>
    <property type="match status" value="1"/>
</dbReference>
<dbReference type="InterPro" id="IPR036249">
    <property type="entry name" value="Thioredoxin-like_sf"/>
</dbReference>
<dbReference type="InterPro" id="IPR004046">
    <property type="entry name" value="GST_C"/>
</dbReference>
<dbReference type="InterPro" id="IPR004045">
    <property type="entry name" value="Glutathione_S-Trfase_N"/>
</dbReference>
<evidence type="ECO:0000313" key="3">
    <source>
        <dbReference type="EMBL" id="RZO75082.1"/>
    </source>
</evidence>
<organism evidence="3 4">
    <name type="scientific">OM182 bacterium</name>
    <dbReference type="NCBI Taxonomy" id="2510334"/>
    <lineage>
        <taxon>Bacteria</taxon>
        <taxon>Pseudomonadati</taxon>
        <taxon>Pseudomonadota</taxon>
        <taxon>Gammaproteobacteria</taxon>
        <taxon>OMG group</taxon>
        <taxon>OM182 clade</taxon>
    </lineage>
</organism>
<reference evidence="3 4" key="1">
    <citation type="submission" date="2019-02" db="EMBL/GenBank/DDBJ databases">
        <title>Prokaryotic population dynamics and viral predation in marine succession experiment using metagenomics: the confinement effect.</title>
        <authorList>
            <person name="Haro-Moreno J.M."/>
            <person name="Rodriguez-Valera F."/>
            <person name="Lopez-Perez M."/>
        </authorList>
    </citation>
    <scope>NUCLEOTIDE SEQUENCE [LARGE SCALE GENOMIC DNA]</scope>
    <source>
        <strain evidence="3">MED-G158</strain>
    </source>
</reference>
<dbReference type="Pfam" id="PF14497">
    <property type="entry name" value="GST_C_3"/>
    <property type="match status" value="1"/>
</dbReference>
<dbReference type="InterPro" id="IPR036282">
    <property type="entry name" value="Glutathione-S-Trfase_C_sf"/>
</dbReference>
<dbReference type="Gene3D" id="1.20.1050.10">
    <property type="match status" value="1"/>
</dbReference>
<evidence type="ECO:0000259" key="1">
    <source>
        <dbReference type="PROSITE" id="PS50404"/>
    </source>
</evidence>
<dbReference type="InterPro" id="IPR010987">
    <property type="entry name" value="Glutathione-S-Trfase_C-like"/>
</dbReference>
<dbReference type="SFLD" id="SFLDG00358">
    <property type="entry name" value="Main_(cytGST)"/>
    <property type="match status" value="1"/>
</dbReference>
<dbReference type="PROSITE" id="PS50405">
    <property type="entry name" value="GST_CTER"/>
    <property type="match status" value="1"/>
</dbReference>
<accession>A0A520RXW4</accession>
<dbReference type="Pfam" id="PF13417">
    <property type="entry name" value="GST_N_3"/>
    <property type="match status" value="1"/>
</dbReference>
<dbReference type="Proteomes" id="UP000320404">
    <property type="component" value="Unassembled WGS sequence"/>
</dbReference>
<dbReference type="EMBL" id="SHAH01000070">
    <property type="protein sequence ID" value="RZO75082.1"/>
    <property type="molecule type" value="Genomic_DNA"/>
</dbReference>
<feature type="domain" description="GST N-terminal" evidence="1">
    <location>
        <begin position="1"/>
        <end position="78"/>
    </location>
</feature>
<dbReference type="PROSITE" id="PS50404">
    <property type="entry name" value="GST_NTER"/>
    <property type="match status" value="1"/>
</dbReference>
<evidence type="ECO:0000313" key="4">
    <source>
        <dbReference type="Proteomes" id="UP000320404"/>
    </source>
</evidence>
<dbReference type="SUPFAM" id="SSF47616">
    <property type="entry name" value="GST C-terminal domain-like"/>
    <property type="match status" value="1"/>
</dbReference>
<gene>
    <name evidence="3" type="ORF">EVA69_04800</name>
</gene>
<dbReference type="InterPro" id="IPR040079">
    <property type="entry name" value="Glutathione_S-Trfase"/>
</dbReference>
<dbReference type="PANTHER" id="PTHR43968:SF6">
    <property type="entry name" value="GLUTATHIONE S-TRANSFERASE OMEGA"/>
    <property type="match status" value="1"/>
</dbReference>
<feature type="domain" description="GST C-terminal" evidence="2">
    <location>
        <begin position="83"/>
        <end position="208"/>
    </location>
</feature>
<dbReference type="GO" id="GO:0016740">
    <property type="term" value="F:transferase activity"/>
    <property type="evidence" value="ECO:0007669"/>
    <property type="project" value="UniProtKB-KW"/>
</dbReference>
<dbReference type="Gene3D" id="3.40.30.10">
    <property type="entry name" value="Glutaredoxin"/>
    <property type="match status" value="1"/>
</dbReference>
<keyword evidence="3" id="KW-0808">Transferase</keyword>
<dbReference type="SUPFAM" id="SSF52833">
    <property type="entry name" value="Thioredoxin-like"/>
    <property type="match status" value="1"/>
</dbReference>
<dbReference type="SFLD" id="SFLDS00019">
    <property type="entry name" value="Glutathione_Transferase_(cytos"/>
    <property type="match status" value="1"/>
</dbReference>
<protein>
    <submittedName>
        <fullName evidence="3">Glutathione S-transferase family protein</fullName>
    </submittedName>
</protein>
<comment type="caution">
    <text evidence="3">The sequence shown here is derived from an EMBL/GenBank/DDBJ whole genome shotgun (WGS) entry which is preliminary data.</text>
</comment>
<sequence length="208" mass="23778">MALKLYGMPLSNYYNIVKAVMIEQQLEFEEVLVKPSQENTYLDKSPMGKVPCLETEQGFLTETAVILNYLDSLGKQPSFYPGDSFARAKVEELIHYLEIYLELPARRLYGEVFFGAPADPVLRQEVRKQLEKGFAALNRIAKYEPYLAGPEITYADFFFRFTVGLVTIVAGKALDWDAFNEMPEIKALLARMDEHESIQRCLADQKKS</sequence>
<dbReference type="InterPro" id="IPR050983">
    <property type="entry name" value="GST_Omega/HSP26"/>
</dbReference>
<dbReference type="AlphaFoldDB" id="A0A520RXW4"/>